<protein>
    <submittedName>
        <fullName evidence="1">Uncharacterized protein</fullName>
    </submittedName>
</protein>
<comment type="caution">
    <text evidence="1">The sequence shown here is derived from an EMBL/GenBank/DDBJ whole genome shotgun (WGS) entry which is preliminary data.</text>
</comment>
<sequence length="105" mass="12220">TARAIIDVSDGKLVLRVGDEKVTFLISKSMRHSLEHDDKCYFIDAIDTTALESMREIIYDDRLKLCMIQGEENDGDDPIRVEQVARPKANEFMIRKKEFEEIDER</sequence>
<name>A0AAV1RT07_9ROSI</name>
<proteinExistence type="predicted"/>
<evidence type="ECO:0000313" key="2">
    <source>
        <dbReference type="Proteomes" id="UP001314170"/>
    </source>
</evidence>
<keyword evidence="2" id="KW-1185">Reference proteome</keyword>
<gene>
    <name evidence="1" type="ORF">DCAF_LOCUS13685</name>
</gene>
<feature type="non-terminal residue" evidence="1">
    <location>
        <position position="1"/>
    </location>
</feature>
<accession>A0AAV1RT07</accession>
<dbReference type="Proteomes" id="UP001314170">
    <property type="component" value="Unassembled WGS sequence"/>
</dbReference>
<reference evidence="1 2" key="1">
    <citation type="submission" date="2024-01" db="EMBL/GenBank/DDBJ databases">
        <authorList>
            <person name="Waweru B."/>
        </authorList>
    </citation>
    <scope>NUCLEOTIDE SEQUENCE [LARGE SCALE GENOMIC DNA]</scope>
</reference>
<dbReference type="AlphaFoldDB" id="A0AAV1RT07"/>
<dbReference type="EMBL" id="CAWUPB010001155">
    <property type="protein sequence ID" value="CAK7338637.1"/>
    <property type="molecule type" value="Genomic_DNA"/>
</dbReference>
<evidence type="ECO:0000313" key="1">
    <source>
        <dbReference type="EMBL" id="CAK7338637.1"/>
    </source>
</evidence>
<organism evidence="1 2">
    <name type="scientific">Dovyalis caffra</name>
    <dbReference type="NCBI Taxonomy" id="77055"/>
    <lineage>
        <taxon>Eukaryota</taxon>
        <taxon>Viridiplantae</taxon>
        <taxon>Streptophyta</taxon>
        <taxon>Embryophyta</taxon>
        <taxon>Tracheophyta</taxon>
        <taxon>Spermatophyta</taxon>
        <taxon>Magnoliopsida</taxon>
        <taxon>eudicotyledons</taxon>
        <taxon>Gunneridae</taxon>
        <taxon>Pentapetalae</taxon>
        <taxon>rosids</taxon>
        <taxon>fabids</taxon>
        <taxon>Malpighiales</taxon>
        <taxon>Salicaceae</taxon>
        <taxon>Flacourtieae</taxon>
        <taxon>Dovyalis</taxon>
    </lineage>
</organism>